<evidence type="ECO:0000256" key="5">
    <source>
        <dbReference type="ARBA" id="ARBA00022833"/>
    </source>
</evidence>
<organism evidence="10 11">
    <name type="scientific">Quercus lobata</name>
    <name type="common">Valley oak</name>
    <dbReference type="NCBI Taxonomy" id="97700"/>
    <lineage>
        <taxon>Eukaryota</taxon>
        <taxon>Viridiplantae</taxon>
        <taxon>Streptophyta</taxon>
        <taxon>Embryophyta</taxon>
        <taxon>Tracheophyta</taxon>
        <taxon>Spermatophyta</taxon>
        <taxon>Magnoliopsida</taxon>
        <taxon>eudicotyledons</taxon>
        <taxon>Gunneridae</taxon>
        <taxon>Pentapetalae</taxon>
        <taxon>rosids</taxon>
        <taxon>fabids</taxon>
        <taxon>Fagales</taxon>
        <taxon>Fagaceae</taxon>
        <taxon>Quercus</taxon>
    </lineage>
</organism>
<evidence type="ECO:0000313" key="10">
    <source>
        <dbReference type="EnsemblPlants" id="QL08p029688:mrna"/>
    </source>
</evidence>
<feature type="domain" description="C3H1-type" evidence="9">
    <location>
        <begin position="372"/>
        <end position="399"/>
    </location>
</feature>
<proteinExistence type="predicted"/>
<feature type="domain" description="C3H1-type" evidence="9">
    <location>
        <begin position="33"/>
        <end position="59"/>
    </location>
</feature>
<dbReference type="PROSITE" id="PS50082">
    <property type="entry name" value="WD_REPEATS_2"/>
    <property type="match status" value="3"/>
</dbReference>
<dbReference type="SUPFAM" id="SSF50978">
    <property type="entry name" value="WD40 repeat-like"/>
    <property type="match status" value="1"/>
</dbReference>
<evidence type="ECO:0000256" key="6">
    <source>
        <dbReference type="PROSITE-ProRule" id="PRU00221"/>
    </source>
</evidence>
<feature type="zinc finger region" description="C3H1-type" evidence="7">
    <location>
        <begin position="33"/>
        <end position="59"/>
    </location>
</feature>
<dbReference type="PANTHER" id="PTHR44489">
    <property type="match status" value="1"/>
</dbReference>
<dbReference type="PANTHER" id="PTHR44489:SF14">
    <property type="entry name" value="ZINC FINGER CCCH DOMAIN-CONTAINING PROTEIN 59-RELATED"/>
    <property type="match status" value="1"/>
</dbReference>
<dbReference type="PRINTS" id="PR00320">
    <property type="entry name" value="GPROTEINBRPT"/>
</dbReference>
<evidence type="ECO:0000313" key="11">
    <source>
        <dbReference type="Proteomes" id="UP000594261"/>
    </source>
</evidence>
<dbReference type="InterPro" id="IPR020472">
    <property type="entry name" value="WD40_PAC1"/>
</dbReference>
<evidence type="ECO:0000256" key="8">
    <source>
        <dbReference type="SAM" id="MobiDB-lite"/>
    </source>
</evidence>
<dbReference type="EMBL" id="LRBV02000008">
    <property type="status" value="NOT_ANNOTATED_CDS"/>
    <property type="molecule type" value="Genomic_DNA"/>
</dbReference>
<dbReference type="SMART" id="SM00356">
    <property type="entry name" value="ZnF_C3H1"/>
    <property type="match status" value="2"/>
</dbReference>
<keyword evidence="1 6" id="KW-0853">WD repeat</keyword>
<dbReference type="PROSITE" id="PS50294">
    <property type="entry name" value="WD_REPEATS_REGION"/>
    <property type="match status" value="2"/>
</dbReference>
<feature type="repeat" description="WD" evidence="6">
    <location>
        <begin position="410"/>
        <end position="451"/>
    </location>
</feature>
<feature type="compositionally biased region" description="Polar residues" evidence="8">
    <location>
        <begin position="305"/>
        <end position="323"/>
    </location>
</feature>
<dbReference type="Proteomes" id="UP000594261">
    <property type="component" value="Chromosome 8"/>
</dbReference>
<dbReference type="InterPro" id="IPR001680">
    <property type="entry name" value="WD40_rpt"/>
</dbReference>
<dbReference type="SUPFAM" id="SSF90229">
    <property type="entry name" value="CCCH zinc finger"/>
    <property type="match status" value="1"/>
</dbReference>
<dbReference type="GO" id="GO:0008270">
    <property type="term" value="F:zinc ion binding"/>
    <property type="evidence" value="ECO:0007669"/>
    <property type="project" value="UniProtKB-KW"/>
</dbReference>
<dbReference type="InterPro" id="IPR000571">
    <property type="entry name" value="Znf_CCCH"/>
</dbReference>
<dbReference type="OrthoDB" id="59941at2759"/>
<evidence type="ECO:0000256" key="4">
    <source>
        <dbReference type="ARBA" id="ARBA00022771"/>
    </source>
</evidence>
<name>A0A7N2MC56_QUELO</name>
<dbReference type="KEGG" id="qlo:115956058"/>
<dbReference type="Gene3D" id="3.30.1370.210">
    <property type="match status" value="1"/>
</dbReference>
<keyword evidence="3" id="KW-0677">Repeat</keyword>
<keyword evidence="2 7" id="KW-0479">Metal-binding</keyword>
<feature type="compositionally biased region" description="Polar residues" evidence="8">
    <location>
        <begin position="224"/>
        <end position="237"/>
    </location>
</feature>
<dbReference type="SMART" id="SM00320">
    <property type="entry name" value="WD40"/>
    <property type="match status" value="6"/>
</dbReference>
<dbReference type="InterPro" id="IPR044715">
    <property type="entry name" value="WDR86-like"/>
</dbReference>
<feature type="region of interest" description="Disordered" evidence="8">
    <location>
        <begin position="181"/>
        <end position="339"/>
    </location>
</feature>
<dbReference type="InterPro" id="IPR036855">
    <property type="entry name" value="Znf_CCCH_sf"/>
</dbReference>
<dbReference type="InterPro" id="IPR036322">
    <property type="entry name" value="WD40_repeat_dom_sf"/>
</dbReference>
<evidence type="ECO:0000256" key="1">
    <source>
        <dbReference type="ARBA" id="ARBA00022574"/>
    </source>
</evidence>
<dbReference type="RefSeq" id="XP_030930377.1">
    <property type="nucleotide sequence ID" value="XM_031074517.1"/>
</dbReference>
<feature type="compositionally biased region" description="Basic and acidic residues" evidence="8">
    <location>
        <begin position="185"/>
        <end position="208"/>
    </location>
</feature>
<dbReference type="AlphaFoldDB" id="A0A7N2MC56"/>
<gene>
    <name evidence="10" type="primary">LOC115956058</name>
</gene>
<feature type="compositionally biased region" description="Polar residues" evidence="8">
    <location>
        <begin position="245"/>
        <end position="267"/>
    </location>
</feature>
<dbReference type="PROSITE" id="PS50103">
    <property type="entry name" value="ZF_C3H1"/>
    <property type="match status" value="2"/>
</dbReference>
<evidence type="ECO:0000259" key="9">
    <source>
        <dbReference type="PROSITE" id="PS50103"/>
    </source>
</evidence>
<feature type="zinc finger region" description="C3H1-type" evidence="7">
    <location>
        <begin position="372"/>
        <end position="399"/>
    </location>
</feature>
<dbReference type="EnsemblPlants" id="QL08p029688:mrna">
    <property type="protein sequence ID" value="QL08p029688:mrna"/>
    <property type="gene ID" value="QL08p029688"/>
</dbReference>
<reference evidence="10" key="2">
    <citation type="submission" date="2021-01" db="UniProtKB">
        <authorList>
            <consortium name="EnsemblPlants"/>
        </authorList>
    </citation>
    <scope>IDENTIFICATION</scope>
</reference>
<dbReference type="Pfam" id="PF00400">
    <property type="entry name" value="WD40"/>
    <property type="match status" value="3"/>
</dbReference>
<evidence type="ECO:0000256" key="2">
    <source>
        <dbReference type="ARBA" id="ARBA00022723"/>
    </source>
</evidence>
<keyword evidence="4 7" id="KW-0863">Zinc-finger</keyword>
<dbReference type="GeneID" id="115956058"/>
<keyword evidence="5 7" id="KW-0862">Zinc</keyword>
<dbReference type="Gramene" id="QL08p029688:mrna">
    <property type="protein sequence ID" value="QL08p029688:mrna"/>
    <property type="gene ID" value="QL08p029688"/>
</dbReference>
<sequence length="703" mass="77721">MELKIARRGSGCSVFDRLGTPNNRDTNRNRNRNRNSVVCIFWRNGRCRKNPCRFLHSVSENETEAKRPVNYGSGSVQIQIEGVRNGSERNPCPRKKLANNTWVLSKYPIVKNVVEVVASESEHLYCPRKRPHCVVTDKTSVLSKYPVVEDEVEVVASDSEHLFPPRKRPHCVVTENTLVLSKSPVPDHEDCPRPRKKPQVPDHNKSEDELQNLVAAKSKEENDVPNNPSPTVANNPSSEDEDVTPSKSLGTFVEPNNSLPTVANNPSSEDEDVTPSKSLGTFVEPNNSLPTFANNPSSEDEDVTPSKSLRTFVEANNSLPTVANNNSNNSSSEEEDITPSKSLEIFVEPNNLLPTVANNNSTSKDEIVTPSKPLETVCQFWVHGNCAQGDQCQYLHSWFRADGLGILANLQGHNKAVTGIALPENSNKLYSGSRDGTFRVWDCDTGLCVRVNDLGTEVGSLICRGIWVFVGMTNVVKAWNTESGVEYNLDGPVGQVYALETTDDVLFAGGQDGVIKAWKGSYDNPAFHLVASLKGHTGAVLSLVVGCNNKRLYSSSKDHTIRVWDNETFQCIETLSGHTDIVTALICCNNYLLSSSLDRTIKVWALGKEGNLEVVYTRAEEHGVLALSGMTLADNKHILFCSYNDNSVQLYELPSFTDRGRLFAKQEVKEIQIGPSGLGLFFTGDETGLVTVWKWLEELQNRK</sequence>
<feature type="repeat" description="WD" evidence="6">
    <location>
        <begin position="533"/>
        <end position="574"/>
    </location>
</feature>
<evidence type="ECO:0000256" key="3">
    <source>
        <dbReference type="ARBA" id="ARBA00022737"/>
    </source>
</evidence>
<evidence type="ECO:0000256" key="7">
    <source>
        <dbReference type="PROSITE-ProRule" id="PRU00723"/>
    </source>
</evidence>
<dbReference type="InterPro" id="IPR015943">
    <property type="entry name" value="WD40/YVTN_repeat-like_dom_sf"/>
</dbReference>
<dbReference type="Gene3D" id="2.130.10.10">
    <property type="entry name" value="YVTN repeat-like/Quinoprotein amine dehydrogenase"/>
    <property type="match status" value="2"/>
</dbReference>
<reference evidence="10 11" key="1">
    <citation type="journal article" date="2016" name="G3 (Bethesda)">
        <title>First Draft Assembly and Annotation of the Genome of a California Endemic Oak Quercus lobata Nee (Fagaceae).</title>
        <authorList>
            <person name="Sork V.L."/>
            <person name="Fitz-Gibbon S.T."/>
            <person name="Puiu D."/>
            <person name="Crepeau M."/>
            <person name="Gugger P.F."/>
            <person name="Sherman R."/>
            <person name="Stevens K."/>
            <person name="Langley C.H."/>
            <person name="Pellegrini M."/>
            <person name="Salzberg S.L."/>
        </authorList>
    </citation>
    <scope>NUCLEOTIDE SEQUENCE [LARGE SCALE GENOMIC DNA]</scope>
    <source>
        <strain evidence="10 11">cv. SW786</strain>
    </source>
</reference>
<accession>A0A7N2MC56</accession>
<feature type="repeat" description="WD" evidence="6">
    <location>
        <begin position="575"/>
        <end position="604"/>
    </location>
</feature>
<feature type="compositionally biased region" description="Polar residues" evidence="8">
    <location>
        <begin position="275"/>
        <end position="297"/>
    </location>
</feature>
<dbReference type="InParanoid" id="A0A7N2MC56"/>
<keyword evidence="11" id="KW-1185">Reference proteome</keyword>
<dbReference type="CDD" id="cd00200">
    <property type="entry name" value="WD40"/>
    <property type="match status" value="1"/>
</dbReference>
<protein>
    <recommendedName>
        <fullName evidence="9">C3H1-type domain-containing protein</fullName>
    </recommendedName>
</protein>